<dbReference type="SUPFAM" id="SSF54909">
    <property type="entry name" value="Dimeric alpha+beta barrel"/>
    <property type="match status" value="1"/>
</dbReference>
<evidence type="ECO:0000259" key="14">
    <source>
        <dbReference type="Pfam" id="PF04261"/>
    </source>
</evidence>
<dbReference type="Pfam" id="PF20628">
    <property type="entry name" value="Dyp_perox_C"/>
    <property type="match status" value="1"/>
</dbReference>
<protein>
    <recommendedName>
        <fullName evidence="10 13">Deferrochelatase</fullName>
        <ecNumber evidence="13">1.11.1.-</ecNumber>
    </recommendedName>
    <alternativeName>
        <fullName evidence="11 13">Peroxidase EfeB</fullName>
    </alternativeName>
</protein>
<comment type="similarity">
    <text evidence="2">Belongs to the DyP-type peroxidase family. EfeB subfamily.</text>
</comment>
<evidence type="ECO:0000313" key="16">
    <source>
        <dbReference type="EMBL" id="MFC5431589.1"/>
    </source>
</evidence>
<keyword evidence="7 13" id="KW-0560">Oxidoreductase</keyword>
<reference evidence="17" key="1">
    <citation type="journal article" date="2019" name="Int. J. Syst. Evol. Microbiol.">
        <title>The Global Catalogue of Microorganisms (GCM) 10K type strain sequencing project: providing services to taxonomists for standard genome sequencing and annotation.</title>
        <authorList>
            <consortium name="The Broad Institute Genomics Platform"/>
            <consortium name="The Broad Institute Genome Sequencing Center for Infectious Disease"/>
            <person name="Wu L."/>
            <person name="Ma J."/>
        </authorList>
    </citation>
    <scope>NUCLEOTIDE SEQUENCE [LARGE SCALE GENOMIC DNA]</scope>
    <source>
        <strain evidence="17">CCUG 56042</strain>
    </source>
</reference>
<evidence type="ECO:0000256" key="9">
    <source>
        <dbReference type="ARBA" id="ARBA00023239"/>
    </source>
</evidence>
<dbReference type="InterPro" id="IPR011008">
    <property type="entry name" value="Dimeric_a/b-barrel"/>
</dbReference>
<keyword evidence="5 13" id="KW-0479">Metal-binding</keyword>
<evidence type="ECO:0000256" key="5">
    <source>
        <dbReference type="ARBA" id="ARBA00022723"/>
    </source>
</evidence>
<name>A0ABW0JES7_9BURK</name>
<gene>
    <name evidence="16" type="primary">efeB</name>
    <name evidence="16" type="ORF">ACFPTO_22695</name>
</gene>
<dbReference type="NCBIfam" id="TIGR01412">
    <property type="entry name" value="tat_substr_1"/>
    <property type="match status" value="1"/>
</dbReference>
<dbReference type="Proteomes" id="UP001596103">
    <property type="component" value="Unassembled WGS sequence"/>
</dbReference>
<dbReference type="PROSITE" id="PS51404">
    <property type="entry name" value="DYP_PEROXIDASE"/>
    <property type="match status" value="1"/>
</dbReference>
<comment type="subcellular location">
    <subcellularLocation>
        <location evidence="1">Cell envelope</location>
    </subcellularLocation>
</comment>
<dbReference type="Pfam" id="PF04261">
    <property type="entry name" value="Dyp_perox_N"/>
    <property type="match status" value="1"/>
</dbReference>
<sequence length="439" mass="47360">MSIEDSHDTPGRLARRNFLKTGGAAVAAGTALGATLGLSSVAQAAVPAQRHAASADPMLAVEPFYGEHQGGIVTPQQAHTYVAAFDLTTASRDDVIDLLRAWTQAAARMTQAQPAASLDGIGDDRAAPDSGDALGLGPAGLTVTFGFGPGLFASEGKDRYGLSHKRPAALVDLPRFNGDQLIAAKTGGDLFVQACANDAQVAFHAVRQLARAGDGILRMRWGQAGFLSGPRKETPRNLMGFKDGTNNPPTADPKLMNQFVWATAADAPWMQGGTYTVVRRIRITLEHWDRTELGFQEQVFGRRKYSGAPIGKHHEFDAVDLDAQDKDGNPLIPDNSHVRLSNRASNNGAQILRRSYSYNDSTDFYIERWPPWRQETEYDAGLIFVAHQSDPRKGFIPINEKLSKFDLMNQFTTHVGSAVFACPPGAKPGSFIGAELFSA</sequence>
<evidence type="ECO:0000256" key="6">
    <source>
        <dbReference type="ARBA" id="ARBA00022729"/>
    </source>
</evidence>
<evidence type="ECO:0000256" key="3">
    <source>
        <dbReference type="ARBA" id="ARBA00022559"/>
    </source>
</evidence>
<dbReference type="PANTHER" id="PTHR30521:SF4">
    <property type="entry name" value="DEFERROCHELATASE"/>
    <property type="match status" value="1"/>
</dbReference>
<organism evidence="16 17">
    <name type="scientific">Paraburkholderia denitrificans</name>
    <dbReference type="NCBI Taxonomy" id="694025"/>
    <lineage>
        <taxon>Bacteria</taxon>
        <taxon>Pseudomonadati</taxon>
        <taxon>Pseudomonadota</taxon>
        <taxon>Betaproteobacteria</taxon>
        <taxon>Burkholderiales</taxon>
        <taxon>Burkholderiaceae</taxon>
        <taxon>Paraburkholderia</taxon>
    </lineage>
</organism>
<evidence type="ECO:0000256" key="10">
    <source>
        <dbReference type="ARBA" id="ARBA00033771"/>
    </source>
</evidence>
<keyword evidence="8 13" id="KW-0408">Iron</keyword>
<dbReference type="InterPro" id="IPR048327">
    <property type="entry name" value="Dyp_perox_N"/>
</dbReference>
<keyword evidence="17" id="KW-1185">Reference proteome</keyword>
<evidence type="ECO:0000259" key="15">
    <source>
        <dbReference type="Pfam" id="PF20628"/>
    </source>
</evidence>
<evidence type="ECO:0000256" key="11">
    <source>
        <dbReference type="ARBA" id="ARBA00033775"/>
    </source>
</evidence>
<dbReference type="InterPro" id="IPR006313">
    <property type="entry name" value="EfeB/EfeN"/>
</dbReference>
<keyword evidence="4 13" id="KW-0349">Heme</keyword>
<evidence type="ECO:0000256" key="12">
    <source>
        <dbReference type="ARBA" id="ARBA00048856"/>
    </source>
</evidence>
<evidence type="ECO:0000256" key="8">
    <source>
        <dbReference type="ARBA" id="ARBA00023004"/>
    </source>
</evidence>
<dbReference type="PROSITE" id="PS51318">
    <property type="entry name" value="TAT"/>
    <property type="match status" value="1"/>
</dbReference>
<accession>A0ABW0JES7</accession>
<dbReference type="InterPro" id="IPR048328">
    <property type="entry name" value="Dyp_perox_C"/>
</dbReference>
<keyword evidence="9" id="KW-0456">Lyase</keyword>
<evidence type="ECO:0000256" key="4">
    <source>
        <dbReference type="ARBA" id="ARBA00022617"/>
    </source>
</evidence>
<comment type="function">
    <text evidence="13">Involved in the recovery of exogenous heme iron. Extracts iron from heme while preserving the protoporphyrin ring intact.</text>
</comment>
<dbReference type="NCBIfam" id="TIGR01413">
    <property type="entry name" value="Dyp_perox_fam"/>
    <property type="match status" value="1"/>
</dbReference>
<keyword evidence="6" id="KW-0732">Signal</keyword>
<comment type="caution">
    <text evidence="16">The sequence shown here is derived from an EMBL/GenBank/DDBJ whole genome shotgun (WGS) entry which is preliminary data.</text>
</comment>
<evidence type="ECO:0000256" key="13">
    <source>
        <dbReference type="RuleBase" id="RU365017"/>
    </source>
</evidence>
<dbReference type="RefSeq" id="WP_377714941.1">
    <property type="nucleotide sequence ID" value="NZ_JBHSMP010000038.1"/>
</dbReference>
<proteinExistence type="inferred from homology"/>
<evidence type="ECO:0000256" key="1">
    <source>
        <dbReference type="ARBA" id="ARBA00004196"/>
    </source>
</evidence>
<evidence type="ECO:0000256" key="7">
    <source>
        <dbReference type="ARBA" id="ARBA00023002"/>
    </source>
</evidence>
<evidence type="ECO:0000313" key="17">
    <source>
        <dbReference type="Proteomes" id="UP001596103"/>
    </source>
</evidence>
<dbReference type="PANTHER" id="PTHR30521">
    <property type="entry name" value="DEFERROCHELATASE/PEROXIDASE"/>
    <property type="match status" value="1"/>
</dbReference>
<dbReference type="InterPro" id="IPR006311">
    <property type="entry name" value="TAT_signal"/>
</dbReference>
<dbReference type="EMBL" id="JBHSMP010000038">
    <property type="protein sequence ID" value="MFC5431589.1"/>
    <property type="molecule type" value="Genomic_DNA"/>
</dbReference>
<keyword evidence="3 13" id="KW-0575">Peroxidase</keyword>
<evidence type="ECO:0000256" key="2">
    <source>
        <dbReference type="ARBA" id="ARBA00005365"/>
    </source>
</evidence>
<dbReference type="EC" id="1.11.1.-" evidence="13"/>
<feature type="domain" description="Dyp-type peroxidase N-terminal" evidence="14">
    <location>
        <begin position="69"/>
        <end position="226"/>
    </location>
</feature>
<dbReference type="InterPro" id="IPR006314">
    <property type="entry name" value="Dyp_peroxidase"/>
</dbReference>
<comment type="catalytic activity">
    <reaction evidence="12">
        <text>heme b + 2 H(+) = protoporphyrin IX + Fe(2+)</text>
        <dbReference type="Rhea" id="RHEA:22584"/>
        <dbReference type="ChEBI" id="CHEBI:15378"/>
        <dbReference type="ChEBI" id="CHEBI:29033"/>
        <dbReference type="ChEBI" id="CHEBI:57306"/>
        <dbReference type="ChEBI" id="CHEBI:60344"/>
        <dbReference type="EC" id="4.98.1.1"/>
    </reaction>
    <physiologicalReaction direction="left-to-right" evidence="12">
        <dbReference type="Rhea" id="RHEA:22585"/>
    </physiologicalReaction>
</comment>
<feature type="domain" description="Dyp-type peroxidase C-terminal" evidence="15">
    <location>
        <begin position="234"/>
        <end position="426"/>
    </location>
</feature>
<comment type="cofactor">
    <cofactor evidence="13">
        <name>heme b</name>
        <dbReference type="ChEBI" id="CHEBI:60344"/>
    </cofactor>
    <text evidence="13">Binds 1 heme b (iron(II)-protoporphyrin IX) group non-covalently per subunit.</text>
</comment>